<reference evidence="1" key="1">
    <citation type="submission" date="2021-12" db="EMBL/GenBank/DDBJ databases">
        <authorList>
            <person name="King R."/>
        </authorList>
    </citation>
    <scope>NUCLEOTIDE SEQUENCE</scope>
</reference>
<keyword evidence="2" id="KW-1185">Reference proteome</keyword>
<proteinExistence type="predicted"/>
<evidence type="ECO:0000313" key="2">
    <source>
        <dbReference type="Proteomes" id="UP001152759"/>
    </source>
</evidence>
<dbReference type="Proteomes" id="UP001152759">
    <property type="component" value="Chromosome 3"/>
</dbReference>
<gene>
    <name evidence="1" type="ORF">BEMITA_LOCUS5291</name>
</gene>
<protein>
    <submittedName>
        <fullName evidence="1">Uncharacterized protein</fullName>
    </submittedName>
</protein>
<sequence length="114" mass="13213">ALRHTQCDQRGAAAEVKIIIPHLCLFSHNFLVHFLNERPCPHRDRFTELNFRAKFRELLLIVLTGLTQKMCPTRVNASYAPFSLRHVHFMVFIGVSKWMRRGQQNTGGPWAASR</sequence>
<dbReference type="AlphaFoldDB" id="A0A9P0F322"/>
<accession>A0A9P0F322</accession>
<organism evidence="1 2">
    <name type="scientific">Bemisia tabaci</name>
    <name type="common">Sweetpotato whitefly</name>
    <name type="synonym">Aleurodes tabaci</name>
    <dbReference type="NCBI Taxonomy" id="7038"/>
    <lineage>
        <taxon>Eukaryota</taxon>
        <taxon>Metazoa</taxon>
        <taxon>Ecdysozoa</taxon>
        <taxon>Arthropoda</taxon>
        <taxon>Hexapoda</taxon>
        <taxon>Insecta</taxon>
        <taxon>Pterygota</taxon>
        <taxon>Neoptera</taxon>
        <taxon>Paraneoptera</taxon>
        <taxon>Hemiptera</taxon>
        <taxon>Sternorrhyncha</taxon>
        <taxon>Aleyrodoidea</taxon>
        <taxon>Aleyrodidae</taxon>
        <taxon>Aleyrodinae</taxon>
        <taxon>Bemisia</taxon>
    </lineage>
</organism>
<name>A0A9P0F322_BEMTA</name>
<evidence type="ECO:0000313" key="1">
    <source>
        <dbReference type="EMBL" id="CAH0386134.1"/>
    </source>
</evidence>
<feature type="non-terminal residue" evidence="1">
    <location>
        <position position="114"/>
    </location>
</feature>
<dbReference type="EMBL" id="OU963864">
    <property type="protein sequence ID" value="CAH0386134.1"/>
    <property type="molecule type" value="Genomic_DNA"/>
</dbReference>